<dbReference type="Proteomes" id="UP000676336">
    <property type="component" value="Unassembled WGS sequence"/>
</dbReference>
<dbReference type="EMBL" id="CAJOBI010012923">
    <property type="protein sequence ID" value="CAF4168188.1"/>
    <property type="molecule type" value="Genomic_DNA"/>
</dbReference>
<reference evidence="1" key="1">
    <citation type="submission" date="2021-02" db="EMBL/GenBank/DDBJ databases">
        <authorList>
            <person name="Nowell W R."/>
        </authorList>
    </citation>
    <scope>NUCLEOTIDE SEQUENCE</scope>
</reference>
<dbReference type="AlphaFoldDB" id="A0A8S2RT17"/>
<comment type="caution">
    <text evidence="1">The sequence shown here is derived from an EMBL/GenBank/DDBJ whole genome shotgun (WGS) entry which is preliminary data.</text>
</comment>
<evidence type="ECO:0000313" key="2">
    <source>
        <dbReference type="EMBL" id="CAF5077980.1"/>
    </source>
</evidence>
<evidence type="ECO:0000313" key="3">
    <source>
        <dbReference type="Proteomes" id="UP000676336"/>
    </source>
</evidence>
<evidence type="ECO:0000313" key="1">
    <source>
        <dbReference type="EMBL" id="CAF4168188.1"/>
    </source>
</evidence>
<gene>
    <name evidence="2" type="ORF">GIL414_LOCUS61545</name>
    <name evidence="1" type="ORF">SMN809_LOCUS20480</name>
</gene>
<feature type="non-terminal residue" evidence="1">
    <location>
        <position position="69"/>
    </location>
</feature>
<dbReference type="EMBL" id="CAJOBJ010242386">
    <property type="protein sequence ID" value="CAF5077980.1"/>
    <property type="molecule type" value="Genomic_DNA"/>
</dbReference>
<protein>
    <submittedName>
        <fullName evidence="1">Uncharacterized protein</fullName>
    </submittedName>
</protein>
<dbReference type="Proteomes" id="UP000681720">
    <property type="component" value="Unassembled WGS sequence"/>
</dbReference>
<proteinExistence type="predicted"/>
<name>A0A8S2RT17_9BILA</name>
<organism evidence="1 3">
    <name type="scientific">Rotaria magnacalcarata</name>
    <dbReference type="NCBI Taxonomy" id="392030"/>
    <lineage>
        <taxon>Eukaryota</taxon>
        <taxon>Metazoa</taxon>
        <taxon>Spiralia</taxon>
        <taxon>Gnathifera</taxon>
        <taxon>Rotifera</taxon>
        <taxon>Eurotatoria</taxon>
        <taxon>Bdelloidea</taxon>
        <taxon>Philodinida</taxon>
        <taxon>Philodinidae</taxon>
        <taxon>Rotaria</taxon>
    </lineage>
</organism>
<accession>A0A8S2RT17</accession>
<sequence length="69" mass="7921">MSSSCRSFSSYSVKLVRNCIPSLDIFSNYSHRSGTMQYNLWPIDCIDTICIETFGITAHTEHESKWVII</sequence>